<feature type="compositionally biased region" description="Pro residues" evidence="1">
    <location>
        <begin position="34"/>
        <end position="69"/>
    </location>
</feature>
<evidence type="ECO:0000313" key="3">
    <source>
        <dbReference type="Proteomes" id="UP001148018"/>
    </source>
</evidence>
<keyword evidence="3" id="KW-1185">Reference proteome</keyword>
<dbReference type="AlphaFoldDB" id="A0A9Q0DGN0"/>
<gene>
    <name evidence="2" type="ORF">NHX12_013036</name>
</gene>
<feature type="non-terminal residue" evidence="2">
    <location>
        <position position="85"/>
    </location>
</feature>
<comment type="caution">
    <text evidence="2">The sequence shown here is derived from an EMBL/GenBank/DDBJ whole genome shotgun (WGS) entry which is preliminary data.</text>
</comment>
<reference evidence="2" key="1">
    <citation type="submission" date="2022-07" db="EMBL/GenBank/DDBJ databases">
        <title>Chromosome-level genome of Muraenolepis orangiensis.</title>
        <authorList>
            <person name="Kim J."/>
        </authorList>
    </citation>
    <scope>NUCLEOTIDE SEQUENCE</scope>
    <source>
        <strain evidence="2">KU_S4_2022</strain>
        <tissue evidence="2">Muscle</tissue>
    </source>
</reference>
<protein>
    <submittedName>
        <fullName evidence="2">Uncharacterized protein</fullName>
    </submittedName>
</protein>
<accession>A0A9Q0DGN0</accession>
<proteinExistence type="predicted"/>
<evidence type="ECO:0000256" key="1">
    <source>
        <dbReference type="SAM" id="MobiDB-lite"/>
    </source>
</evidence>
<feature type="region of interest" description="Disordered" evidence="1">
    <location>
        <begin position="1"/>
        <end position="85"/>
    </location>
</feature>
<dbReference type="Proteomes" id="UP001148018">
    <property type="component" value="Unassembled WGS sequence"/>
</dbReference>
<sequence>ISGCTSASVSRPARWTVSYSRSSGRTSTSALCPLQPPRPPPGPRPAPAPAPAPAPPRPPPGPRPAPAPAQSPRHCPLSLSPSCLC</sequence>
<feature type="compositionally biased region" description="Low complexity" evidence="1">
    <location>
        <begin position="18"/>
        <end position="29"/>
    </location>
</feature>
<feature type="non-terminal residue" evidence="2">
    <location>
        <position position="1"/>
    </location>
</feature>
<dbReference type="EMBL" id="JANIIK010000117">
    <property type="protein sequence ID" value="KAJ3586640.1"/>
    <property type="molecule type" value="Genomic_DNA"/>
</dbReference>
<organism evidence="2 3">
    <name type="scientific">Muraenolepis orangiensis</name>
    <name type="common">Patagonian moray cod</name>
    <dbReference type="NCBI Taxonomy" id="630683"/>
    <lineage>
        <taxon>Eukaryota</taxon>
        <taxon>Metazoa</taxon>
        <taxon>Chordata</taxon>
        <taxon>Craniata</taxon>
        <taxon>Vertebrata</taxon>
        <taxon>Euteleostomi</taxon>
        <taxon>Actinopterygii</taxon>
        <taxon>Neopterygii</taxon>
        <taxon>Teleostei</taxon>
        <taxon>Neoteleostei</taxon>
        <taxon>Acanthomorphata</taxon>
        <taxon>Zeiogadaria</taxon>
        <taxon>Gadariae</taxon>
        <taxon>Gadiformes</taxon>
        <taxon>Muraenolepidoidei</taxon>
        <taxon>Muraenolepididae</taxon>
        <taxon>Muraenolepis</taxon>
    </lineage>
</organism>
<evidence type="ECO:0000313" key="2">
    <source>
        <dbReference type="EMBL" id="KAJ3586640.1"/>
    </source>
</evidence>
<name>A0A9Q0DGN0_9TELE</name>